<dbReference type="EMBL" id="QNUK01000279">
    <property type="protein sequence ID" value="KAF5896374.1"/>
    <property type="molecule type" value="Genomic_DNA"/>
</dbReference>
<reference evidence="14" key="1">
    <citation type="submission" date="2020-07" db="EMBL/GenBank/DDBJ databases">
        <title>Clarias magur genome sequencing, assembly and annotation.</title>
        <authorList>
            <person name="Kushwaha B."/>
            <person name="Kumar R."/>
            <person name="Das P."/>
            <person name="Joshi C.G."/>
            <person name="Kumar D."/>
            <person name="Nagpure N.S."/>
            <person name="Pandey M."/>
            <person name="Agarwal S."/>
            <person name="Srivastava S."/>
            <person name="Singh M."/>
            <person name="Sahoo L."/>
            <person name="Jayasankar P."/>
            <person name="Meher P.K."/>
            <person name="Koringa P.G."/>
            <person name="Iquebal M.A."/>
            <person name="Das S.P."/>
            <person name="Bit A."/>
            <person name="Patnaik S."/>
            <person name="Patel N."/>
            <person name="Shah T.M."/>
            <person name="Hinsu A."/>
            <person name="Jena J.K."/>
        </authorList>
    </citation>
    <scope>NUCLEOTIDE SEQUENCE</scope>
    <source>
        <strain evidence="14">CIFAMagur01</strain>
        <tissue evidence="14">Testis</tissue>
    </source>
</reference>
<dbReference type="Pfam" id="PF01151">
    <property type="entry name" value="ELO"/>
    <property type="match status" value="1"/>
</dbReference>
<evidence type="ECO:0000256" key="4">
    <source>
        <dbReference type="ARBA" id="ARBA00022679"/>
    </source>
</evidence>
<dbReference type="GO" id="GO:0048255">
    <property type="term" value="P:mRNA stabilization"/>
    <property type="evidence" value="ECO:0007669"/>
    <property type="project" value="TreeGrafter"/>
</dbReference>
<gene>
    <name evidence="14" type="primary">elovl4b</name>
    <name evidence="14" type="ORF">DAT39_013925</name>
</gene>
<dbReference type="InterPro" id="IPR012937">
    <property type="entry name" value="TET5"/>
</dbReference>
<evidence type="ECO:0000256" key="13">
    <source>
        <dbReference type="SAM" id="Phobius"/>
    </source>
</evidence>
<comment type="catalytic activity">
    <reaction evidence="11">
        <text>RNA(n) + ATP = RNA(n)-3'-adenine ribonucleotide + diphosphate</text>
        <dbReference type="Rhea" id="RHEA:11332"/>
        <dbReference type="Rhea" id="RHEA-COMP:14527"/>
        <dbReference type="Rhea" id="RHEA-COMP:17347"/>
        <dbReference type="ChEBI" id="CHEBI:30616"/>
        <dbReference type="ChEBI" id="CHEBI:33019"/>
        <dbReference type="ChEBI" id="CHEBI:140395"/>
        <dbReference type="ChEBI" id="CHEBI:173115"/>
        <dbReference type="EC" id="2.7.7.19"/>
    </reaction>
    <physiologicalReaction direction="left-to-right" evidence="11">
        <dbReference type="Rhea" id="RHEA:11333"/>
    </physiologicalReaction>
</comment>
<keyword evidence="9 13" id="KW-0472">Membrane</keyword>
<dbReference type="OrthoDB" id="10065073at2759"/>
<feature type="transmembrane region" description="Helical" evidence="13">
    <location>
        <begin position="429"/>
        <end position="446"/>
    </location>
</feature>
<feature type="compositionally biased region" description="Polar residues" evidence="12">
    <location>
        <begin position="270"/>
        <end position="286"/>
    </location>
</feature>
<dbReference type="GO" id="GO:0003723">
    <property type="term" value="F:RNA binding"/>
    <property type="evidence" value="ECO:0007669"/>
    <property type="project" value="TreeGrafter"/>
</dbReference>
<dbReference type="AlphaFoldDB" id="A0A8J4TSK2"/>
<comment type="caution">
    <text evidence="14">The sequence shown here is derived from an EMBL/GenBank/DDBJ whole genome shotgun (WGS) entry which is preliminary data.</text>
</comment>
<evidence type="ECO:0000256" key="3">
    <source>
        <dbReference type="ARBA" id="ARBA00022516"/>
    </source>
</evidence>
<dbReference type="Pfam" id="PF07984">
    <property type="entry name" value="NTP_transf_7"/>
    <property type="match status" value="1"/>
</dbReference>
<accession>A0A8J4TSK2</accession>
<feature type="region of interest" description="Disordered" evidence="12">
    <location>
        <begin position="251"/>
        <end position="286"/>
    </location>
</feature>
<dbReference type="GO" id="GO:0009922">
    <property type="term" value="F:fatty acid elongase activity"/>
    <property type="evidence" value="ECO:0007669"/>
    <property type="project" value="InterPro"/>
</dbReference>
<dbReference type="PROSITE" id="PS01188">
    <property type="entry name" value="ELO"/>
    <property type="match status" value="1"/>
</dbReference>
<evidence type="ECO:0000256" key="9">
    <source>
        <dbReference type="ARBA" id="ARBA00023136"/>
    </source>
</evidence>
<feature type="non-terminal residue" evidence="14">
    <location>
        <position position="1"/>
    </location>
</feature>
<evidence type="ECO:0000256" key="10">
    <source>
        <dbReference type="ARBA" id="ARBA00023160"/>
    </source>
</evidence>
<keyword evidence="8" id="KW-0443">Lipid metabolism</keyword>
<keyword evidence="4" id="KW-0808">Transferase</keyword>
<comment type="similarity">
    <text evidence="2">Belongs to the TENT family.</text>
</comment>
<evidence type="ECO:0000256" key="2">
    <source>
        <dbReference type="ARBA" id="ARBA00007631"/>
    </source>
</evidence>
<keyword evidence="3" id="KW-0444">Lipid biosynthesis</keyword>
<feature type="transmembrane region" description="Helical" evidence="13">
    <location>
        <begin position="310"/>
        <end position="333"/>
    </location>
</feature>
<proteinExistence type="inferred from homology"/>
<protein>
    <submittedName>
        <fullName evidence="14">Elongation of very long chain fatty acids protein 4-like</fullName>
    </submittedName>
</protein>
<evidence type="ECO:0000256" key="8">
    <source>
        <dbReference type="ARBA" id="ARBA00023098"/>
    </source>
</evidence>
<keyword evidence="5 13" id="KW-0812">Transmembrane</keyword>
<evidence type="ECO:0000256" key="1">
    <source>
        <dbReference type="ARBA" id="ARBA00004141"/>
    </source>
</evidence>
<sequence>MVKVCNDSDRWSLISLSNNSGKNVELKFVDSLRRQFEFSVDSFQIRLDSLLLFYECSLENVMSVSFHPSVLAESVYGDFAEALDHLRRRLIVTHNPEEIRGGGLLKYCHLLLRGFHAPHRRDKGDYRELLQRYMCSRFFIDFPRASEQHRKLESYLQSHFVGQEECKFAYLGMLHDVVRESSVCLMNRERCRVLEIIAAMAVRALAEHSDVPNVENVTCYYQPAPYVKDGNFSNYNVAQVQSVYTCETDQSGQVWPRDSPAPSHEDTGSDTRVSLVSTSDPQTNNLQPRAADRQLKIKHTCNNHKRVEQWPMMSSPLPTLGFSMLYLVFLWAGPRYMQHRDAFQLRKTLIVYNFSMVLLNFYICKELLLGSRAAGYSYLCQPVNYSDNVNEVRIASALWWYYISKGVEFLDTVFFIMRKKFNQISFLHVYHHCTMFILWWIGVKWVPGGQSFFGASINSAIHVLMYSYYGLAAVGPHMHKYLWWKKYLTIIQM</sequence>
<comment type="subcellular location">
    <subcellularLocation>
        <location evidence="1">Membrane</location>
        <topology evidence="1">Multi-pass membrane protein</topology>
    </subcellularLocation>
</comment>
<evidence type="ECO:0000313" key="15">
    <source>
        <dbReference type="Proteomes" id="UP000727407"/>
    </source>
</evidence>
<keyword evidence="6" id="KW-0276">Fatty acid metabolism</keyword>
<evidence type="ECO:0000256" key="11">
    <source>
        <dbReference type="ARBA" id="ARBA00047933"/>
    </source>
</evidence>
<name>A0A8J4TSK2_CLAMG</name>
<dbReference type="SMART" id="SM01153">
    <property type="entry name" value="DUF1693"/>
    <property type="match status" value="1"/>
</dbReference>
<dbReference type="PANTHER" id="PTHR12974:SF47">
    <property type="entry name" value="POLYNUCLEOTIDE ADENYLYLTRANSFERASE"/>
    <property type="match status" value="1"/>
</dbReference>
<evidence type="ECO:0000256" key="7">
    <source>
        <dbReference type="ARBA" id="ARBA00022989"/>
    </source>
</evidence>
<evidence type="ECO:0000313" key="14">
    <source>
        <dbReference type="EMBL" id="KAF5896374.1"/>
    </source>
</evidence>
<feature type="transmembrane region" description="Helical" evidence="13">
    <location>
        <begin position="452"/>
        <end position="471"/>
    </location>
</feature>
<dbReference type="GO" id="GO:0016020">
    <property type="term" value="C:membrane"/>
    <property type="evidence" value="ECO:0007669"/>
    <property type="project" value="UniProtKB-SubCell"/>
</dbReference>
<keyword evidence="15" id="KW-1185">Reference proteome</keyword>
<keyword evidence="7 13" id="KW-1133">Transmembrane helix</keyword>
<dbReference type="GO" id="GO:0006633">
    <property type="term" value="P:fatty acid biosynthetic process"/>
    <property type="evidence" value="ECO:0007669"/>
    <property type="project" value="UniProtKB-KW"/>
</dbReference>
<dbReference type="InterPro" id="IPR002076">
    <property type="entry name" value="ELO_fam"/>
</dbReference>
<dbReference type="InterPro" id="IPR030457">
    <property type="entry name" value="ELO_CS"/>
</dbReference>
<dbReference type="PANTHER" id="PTHR12974">
    <property type="entry name" value="PRION-LIKE- Q/N-RICH -DOMAIN-BEARING PROTEIN PROTEIN 44"/>
    <property type="match status" value="1"/>
</dbReference>
<keyword evidence="10" id="KW-0275">Fatty acid biosynthesis</keyword>
<evidence type="ECO:0000256" key="12">
    <source>
        <dbReference type="SAM" id="MobiDB-lite"/>
    </source>
</evidence>
<organism evidence="14 15">
    <name type="scientific">Clarias magur</name>
    <name type="common">Asian catfish</name>
    <name type="synonym">Macropteronotus magur</name>
    <dbReference type="NCBI Taxonomy" id="1594786"/>
    <lineage>
        <taxon>Eukaryota</taxon>
        <taxon>Metazoa</taxon>
        <taxon>Chordata</taxon>
        <taxon>Craniata</taxon>
        <taxon>Vertebrata</taxon>
        <taxon>Euteleostomi</taxon>
        <taxon>Actinopterygii</taxon>
        <taxon>Neopterygii</taxon>
        <taxon>Teleostei</taxon>
        <taxon>Ostariophysi</taxon>
        <taxon>Siluriformes</taxon>
        <taxon>Clariidae</taxon>
        <taxon>Clarias</taxon>
    </lineage>
</organism>
<evidence type="ECO:0000256" key="5">
    <source>
        <dbReference type="ARBA" id="ARBA00022692"/>
    </source>
</evidence>
<feature type="transmembrane region" description="Helical" evidence="13">
    <location>
        <begin position="345"/>
        <end position="363"/>
    </location>
</feature>
<evidence type="ECO:0000256" key="6">
    <source>
        <dbReference type="ARBA" id="ARBA00022832"/>
    </source>
</evidence>
<dbReference type="Proteomes" id="UP000727407">
    <property type="component" value="Unassembled WGS sequence"/>
</dbReference>
<dbReference type="GO" id="GO:1990817">
    <property type="term" value="F:poly(A) RNA polymerase activity"/>
    <property type="evidence" value="ECO:0007669"/>
    <property type="project" value="UniProtKB-EC"/>
</dbReference>